<organism evidence="1 2">
    <name type="scientific">Comamonas guangdongensis</name>
    <dbReference type="NCBI Taxonomy" id="510515"/>
    <lineage>
        <taxon>Bacteria</taxon>
        <taxon>Pseudomonadati</taxon>
        <taxon>Pseudomonadota</taxon>
        <taxon>Betaproteobacteria</taxon>
        <taxon>Burkholderiales</taxon>
        <taxon>Comamonadaceae</taxon>
        <taxon>Comamonas</taxon>
    </lineage>
</organism>
<accession>A0ABV3ZYZ4</accession>
<dbReference type="EMBL" id="JBFYGN010000017">
    <property type="protein sequence ID" value="MEX8194124.1"/>
    <property type="molecule type" value="Genomic_DNA"/>
</dbReference>
<evidence type="ECO:0000313" key="1">
    <source>
        <dbReference type="EMBL" id="MEX8194124.1"/>
    </source>
</evidence>
<proteinExistence type="predicted"/>
<reference evidence="1 2" key="1">
    <citation type="journal article" date="2013" name="Int. J. Syst. Evol. Microbiol.">
        <title>Comamonas guangdongensis sp. nov., isolated from subterranean forest sediment, and emended description of the genus Comamonas.</title>
        <authorList>
            <person name="Zhang J."/>
            <person name="Wang Y."/>
            <person name="Zhou S."/>
            <person name="Wu C."/>
            <person name="He J."/>
            <person name="Li F."/>
        </authorList>
    </citation>
    <scope>NUCLEOTIDE SEQUENCE [LARGE SCALE GENOMIC DNA]</scope>
    <source>
        <strain evidence="1 2">CCTCC AB2011133</strain>
    </source>
</reference>
<dbReference type="Proteomes" id="UP001561046">
    <property type="component" value="Unassembled WGS sequence"/>
</dbReference>
<dbReference type="RefSeq" id="WP_283487263.1">
    <property type="nucleotide sequence ID" value="NZ_JBFYGN010000017.1"/>
</dbReference>
<gene>
    <name evidence="1" type="ORF">AB6724_14880</name>
</gene>
<comment type="caution">
    <text evidence="1">The sequence shown here is derived from an EMBL/GenBank/DDBJ whole genome shotgun (WGS) entry which is preliminary data.</text>
</comment>
<keyword evidence="2" id="KW-1185">Reference proteome</keyword>
<evidence type="ECO:0000313" key="2">
    <source>
        <dbReference type="Proteomes" id="UP001561046"/>
    </source>
</evidence>
<name>A0ABV3ZYZ4_9BURK</name>
<protein>
    <submittedName>
        <fullName evidence="1">Uncharacterized protein</fullName>
    </submittedName>
</protein>
<sequence>MNSTVYFEPEFVQSLHAMAWFSRCGQSLPADLAASLPFEVAPAATLKKAMRQWGSAQWEDATLEARNELTGFLAVHARDAYQQWNTITQLAKVEVAQPLAEEFWRPYAQQQGLDVDFLHCVQWDILALCMEHAYRQQRGLPQFFHALLKVYASGHMPCGWEGGKYPKGRLLVW</sequence>